<proteinExistence type="inferred from homology"/>
<dbReference type="FunFam" id="3.40.50.720:FF:000084">
    <property type="entry name" value="Short-chain dehydrogenase reductase"/>
    <property type="match status" value="1"/>
</dbReference>
<evidence type="ECO:0000313" key="5">
    <source>
        <dbReference type="Proteomes" id="UP000033566"/>
    </source>
</evidence>
<accession>A0A0F6QVS0</accession>
<dbReference type="PRINTS" id="PR00080">
    <property type="entry name" value="SDRFAMILY"/>
</dbReference>
<evidence type="ECO:0000256" key="1">
    <source>
        <dbReference type="ARBA" id="ARBA00006484"/>
    </source>
</evidence>
<dbReference type="InterPro" id="IPR020904">
    <property type="entry name" value="Sc_DH/Rdtase_CS"/>
</dbReference>
<name>A0A0F6QVS0_9CORY</name>
<dbReference type="KEGG" id="ccj:UL81_02795"/>
<dbReference type="PRINTS" id="PR00081">
    <property type="entry name" value="GDHRDH"/>
</dbReference>
<dbReference type="PANTHER" id="PTHR42760:SF40">
    <property type="entry name" value="3-OXOACYL-[ACYL-CARRIER-PROTEIN] REDUCTASE, CHLOROPLASTIC"/>
    <property type="match status" value="1"/>
</dbReference>
<dbReference type="HOGENOM" id="CLU_010194_1_2_11"/>
<dbReference type="InterPro" id="IPR036291">
    <property type="entry name" value="NAD(P)-bd_dom_sf"/>
</dbReference>
<dbReference type="Gene3D" id="3.40.50.720">
    <property type="entry name" value="NAD(P)-binding Rossmann-like Domain"/>
    <property type="match status" value="1"/>
</dbReference>
<keyword evidence="2" id="KW-0560">Oxidoreductase</keyword>
<comment type="similarity">
    <text evidence="1">Belongs to the short-chain dehydrogenases/reductases (SDR) family.</text>
</comment>
<sequence length="254" mass="26464">MTKWNTEGKTAVITGGGSGLGLAAATMWAANGGNVAVLDFSEDRLDAVRQALGKETLAIQTDVTDSSSVDAAIAQVLEHFGTIDALVNCAGNSRPGPTAEVSDGDWTGVMGVHVDGAFRVCRAAFPALKQSKGAIVNISSIAGTLGMPGRASYNTAKHAINGLTKSLAVEWAKHGIRVNAVAPGYNETALTLKQINEGILDPTPVSERTPLNRWGKPSEIADCICFLATEASSYITGQSIRVDGGMSVDGNWYK</sequence>
<evidence type="ECO:0000256" key="2">
    <source>
        <dbReference type="ARBA" id="ARBA00023002"/>
    </source>
</evidence>
<protein>
    <recommendedName>
        <fullName evidence="3">Ketoreductase domain-containing protein</fullName>
    </recommendedName>
</protein>
<dbReference type="OrthoDB" id="3542748at2"/>
<reference evidence="4 5" key="1">
    <citation type="journal article" date="2015" name="Genome Announc.">
        <title>Complete Genome Sequence of Corynebacterium camporealensis DSM 44610, Isolated from the Milk of a Manchega Sheep with Subclinical Mastitis.</title>
        <authorList>
            <person name="Ruckert C."/>
            <person name="Albersmeier A."/>
            <person name="Winkler A."/>
            <person name="Tauch A."/>
        </authorList>
    </citation>
    <scope>NUCLEOTIDE SEQUENCE [LARGE SCALE GENOMIC DNA]</scope>
    <source>
        <strain evidence="4 5">DSM 44610</strain>
    </source>
</reference>
<dbReference type="GO" id="GO:0016616">
    <property type="term" value="F:oxidoreductase activity, acting on the CH-OH group of donors, NAD or NADP as acceptor"/>
    <property type="evidence" value="ECO:0007669"/>
    <property type="project" value="UniProtKB-ARBA"/>
</dbReference>
<keyword evidence="5" id="KW-1185">Reference proteome</keyword>
<dbReference type="AlphaFoldDB" id="A0A0F6QVS0"/>
<gene>
    <name evidence="4" type="ORF">UL81_02795</name>
</gene>
<dbReference type="STRING" id="161896.UL81_02795"/>
<evidence type="ECO:0000259" key="3">
    <source>
        <dbReference type="SMART" id="SM00822"/>
    </source>
</evidence>
<dbReference type="PANTHER" id="PTHR42760">
    <property type="entry name" value="SHORT-CHAIN DEHYDROGENASES/REDUCTASES FAMILY MEMBER"/>
    <property type="match status" value="1"/>
</dbReference>
<dbReference type="EMBL" id="CP011311">
    <property type="protein sequence ID" value="AKE38540.1"/>
    <property type="molecule type" value="Genomic_DNA"/>
</dbReference>
<feature type="domain" description="Ketoreductase" evidence="3">
    <location>
        <begin position="9"/>
        <end position="184"/>
    </location>
</feature>
<dbReference type="InterPro" id="IPR002347">
    <property type="entry name" value="SDR_fam"/>
</dbReference>
<dbReference type="Proteomes" id="UP000033566">
    <property type="component" value="Chromosome"/>
</dbReference>
<dbReference type="PATRIC" id="fig|161896.4.peg.550"/>
<evidence type="ECO:0000313" key="4">
    <source>
        <dbReference type="EMBL" id="AKE38540.1"/>
    </source>
</evidence>
<dbReference type="SMART" id="SM00822">
    <property type="entry name" value="PKS_KR"/>
    <property type="match status" value="1"/>
</dbReference>
<organism evidence="4 5">
    <name type="scientific">Corynebacterium camporealensis</name>
    <dbReference type="NCBI Taxonomy" id="161896"/>
    <lineage>
        <taxon>Bacteria</taxon>
        <taxon>Bacillati</taxon>
        <taxon>Actinomycetota</taxon>
        <taxon>Actinomycetes</taxon>
        <taxon>Mycobacteriales</taxon>
        <taxon>Corynebacteriaceae</taxon>
        <taxon>Corynebacterium</taxon>
    </lineage>
</organism>
<dbReference type="PROSITE" id="PS00061">
    <property type="entry name" value="ADH_SHORT"/>
    <property type="match status" value="1"/>
</dbReference>
<dbReference type="CDD" id="cd05233">
    <property type="entry name" value="SDR_c"/>
    <property type="match status" value="1"/>
</dbReference>
<dbReference type="GO" id="GO:0030497">
    <property type="term" value="P:fatty acid elongation"/>
    <property type="evidence" value="ECO:0007669"/>
    <property type="project" value="TreeGrafter"/>
</dbReference>
<dbReference type="SUPFAM" id="SSF51735">
    <property type="entry name" value="NAD(P)-binding Rossmann-fold domains"/>
    <property type="match status" value="1"/>
</dbReference>
<dbReference type="NCBIfam" id="NF005559">
    <property type="entry name" value="PRK07231.1"/>
    <property type="match status" value="1"/>
</dbReference>
<dbReference type="RefSeq" id="WP_035106803.1">
    <property type="nucleotide sequence ID" value="NZ_CP011311.1"/>
</dbReference>
<dbReference type="Pfam" id="PF13561">
    <property type="entry name" value="adh_short_C2"/>
    <property type="match status" value="1"/>
</dbReference>
<dbReference type="InterPro" id="IPR057326">
    <property type="entry name" value="KR_dom"/>
</dbReference>